<gene>
    <name evidence="1" type="ORF">O9K51_09029</name>
</gene>
<proteinExistence type="predicted"/>
<organism evidence="1 2">
    <name type="scientific">Purpureocillium lavendulum</name>
    <dbReference type="NCBI Taxonomy" id="1247861"/>
    <lineage>
        <taxon>Eukaryota</taxon>
        <taxon>Fungi</taxon>
        <taxon>Dikarya</taxon>
        <taxon>Ascomycota</taxon>
        <taxon>Pezizomycotina</taxon>
        <taxon>Sordariomycetes</taxon>
        <taxon>Hypocreomycetidae</taxon>
        <taxon>Hypocreales</taxon>
        <taxon>Ophiocordycipitaceae</taxon>
        <taxon>Purpureocillium</taxon>
    </lineage>
</organism>
<dbReference type="Proteomes" id="UP001163105">
    <property type="component" value="Unassembled WGS sequence"/>
</dbReference>
<dbReference type="EMBL" id="JAQHRD010000008">
    <property type="protein sequence ID" value="KAJ6438437.1"/>
    <property type="molecule type" value="Genomic_DNA"/>
</dbReference>
<evidence type="ECO:0000313" key="1">
    <source>
        <dbReference type="EMBL" id="KAJ6438437.1"/>
    </source>
</evidence>
<dbReference type="AlphaFoldDB" id="A0AB34FIY9"/>
<protein>
    <submittedName>
        <fullName evidence="1">Major facilitator superfamily domain-containing protein</fullName>
    </submittedName>
</protein>
<sequence length="533" mass="60140">MTQLSWKIIDHKTARRMMMASRHLWMVVQGPDGNPEIKIKVPQPCLATVCDYAKWKASVIHEINDAGYMGHLNGDAIRPDGPPEEIELFDKKRNFIKKYMMESIIDPVLKEAVAQSVGDHQSNVVTATDIMYAVSNQTRRQRRSYYARLDKFFASDGSEHDNLGTAAVALQEQWVALKMLNPRLPEDVYIAVMLRVTRNKYIYAYQALDNEMRVGNLTVPAMRRILLDEADRGVARSENRAPASEARVTENFCYGWKLGEWNSSNYSSNYNSSNYNINNNNSNNSLPWWALYKPFRAEKPEVHEEKAMSDPNMASSHVTVVGDIGPSPGGNNNSNNNNNNMGELAHGDDFLAWIGQIRKAAGEAGLVEYLEDTIARPKQPGLERVDFDRKRALINAIIFDSLDAAVQLRVARQCTENINTVSPRALIKAVNAQVVSPSVYYALLTQFTLIPARCYSWDLKAALKKLHQDWTLIKSCQRGVSDDVYITTVMGLLHGSHDDSALYNELFGDVDHGNLSAADVRLWLQKRFQHSEI</sequence>
<evidence type="ECO:0000313" key="2">
    <source>
        <dbReference type="Proteomes" id="UP001163105"/>
    </source>
</evidence>
<keyword evidence="2" id="KW-1185">Reference proteome</keyword>
<reference evidence="1" key="1">
    <citation type="submission" date="2023-01" db="EMBL/GenBank/DDBJ databases">
        <title>The growth and conidiation of Purpureocillium lavendulum are regulated by nitrogen source and histone H3K14 acetylation.</title>
        <authorList>
            <person name="Tang P."/>
            <person name="Han J."/>
            <person name="Zhang C."/>
            <person name="Tang P."/>
            <person name="Qi F."/>
            <person name="Zhang K."/>
            <person name="Liang L."/>
        </authorList>
    </citation>
    <scope>NUCLEOTIDE SEQUENCE</scope>
    <source>
        <strain evidence="1">YMF1.00683</strain>
    </source>
</reference>
<name>A0AB34FIY9_9HYPO</name>
<comment type="caution">
    <text evidence="1">The sequence shown here is derived from an EMBL/GenBank/DDBJ whole genome shotgun (WGS) entry which is preliminary data.</text>
</comment>
<accession>A0AB34FIY9</accession>